<evidence type="ECO:0000313" key="6">
    <source>
        <dbReference type="EMBL" id="KAG1543792.1"/>
    </source>
</evidence>
<dbReference type="InterPro" id="IPR046347">
    <property type="entry name" value="bZIP_sf"/>
</dbReference>
<dbReference type="InterPro" id="IPR050936">
    <property type="entry name" value="AP-1-like"/>
</dbReference>
<evidence type="ECO:0000313" key="7">
    <source>
        <dbReference type="Proteomes" id="UP000717996"/>
    </source>
</evidence>
<dbReference type="OrthoDB" id="2593073at2759"/>
<dbReference type="GO" id="GO:0090575">
    <property type="term" value="C:RNA polymerase II transcription regulator complex"/>
    <property type="evidence" value="ECO:0007669"/>
    <property type="project" value="TreeGrafter"/>
</dbReference>
<dbReference type="InterPro" id="IPR023167">
    <property type="entry name" value="Yap1_redox_dom_sf"/>
</dbReference>
<sequence>MSSIATSNIDLYSFDLNDKSLDLLQSAIDSHYDQSVKNTPKRAGRKPLQETPELKEGSLDPKQKRKAQNRAAQRAFRDRKEKHVAELQARIAELEALNATKDETLVKENQELKERLKKLQEENYALKGAQFTFQFPLPQNDYHTPPASSHSSSSSSSSGAEDSLSSAEQTSPSFNNDTPPSNSAEPIQFGLVGDNLYSQSLGNDLLIHGKDDLFADYHTTNDEFLFPNLDLSSLFGEADLFGMNMAQQFGLPQVPTMLDKKKMWLEKLKKAKAEGMSIYEIHQEFKQEVPDFDLDLLCADMKKKAQCSVTNHFVTDKDINELARCIQSVDETLLQ</sequence>
<dbReference type="Gene3D" id="1.10.238.100">
    <property type="entry name" value="YAP1 redox domain. Chain B"/>
    <property type="match status" value="1"/>
</dbReference>
<dbReference type="InterPro" id="IPR004827">
    <property type="entry name" value="bZIP"/>
</dbReference>
<feature type="compositionally biased region" description="Polar residues" evidence="4">
    <location>
        <begin position="167"/>
        <end position="185"/>
    </location>
</feature>
<dbReference type="OMA" id="NSHTHED"/>
<comment type="subcellular location">
    <subcellularLocation>
        <location evidence="2">Cytoplasm</location>
    </subcellularLocation>
    <subcellularLocation>
        <location evidence="1">Nucleus</location>
    </subcellularLocation>
</comment>
<dbReference type="SUPFAM" id="SSF111430">
    <property type="entry name" value="YAP1 redox domain"/>
    <property type="match status" value="1"/>
</dbReference>
<dbReference type="Pfam" id="PF00170">
    <property type="entry name" value="bZIP_1"/>
    <property type="match status" value="1"/>
</dbReference>
<dbReference type="PANTHER" id="PTHR40621:SF6">
    <property type="entry name" value="AP-1-LIKE TRANSCRIPTION FACTOR YAP1-RELATED"/>
    <property type="match status" value="1"/>
</dbReference>
<proteinExistence type="predicted"/>
<feature type="region of interest" description="Disordered" evidence="4">
    <location>
        <begin position="136"/>
        <end position="187"/>
    </location>
</feature>
<feature type="domain" description="BZIP" evidence="5">
    <location>
        <begin position="64"/>
        <end position="79"/>
    </location>
</feature>
<gene>
    <name evidence="6" type="ORF">G6F51_006461</name>
</gene>
<feature type="compositionally biased region" description="Low complexity" evidence="4">
    <location>
        <begin position="148"/>
        <end position="166"/>
    </location>
</feature>
<dbReference type="PROSITE" id="PS00036">
    <property type="entry name" value="BZIP_BASIC"/>
    <property type="match status" value="1"/>
</dbReference>
<comment type="caution">
    <text evidence="6">The sequence shown here is derived from an EMBL/GenBank/DDBJ whole genome shotgun (WGS) entry which is preliminary data.</text>
</comment>
<dbReference type="EMBL" id="JAANIT010000878">
    <property type="protein sequence ID" value="KAG1543792.1"/>
    <property type="molecule type" value="Genomic_DNA"/>
</dbReference>
<dbReference type="SUPFAM" id="SSF57959">
    <property type="entry name" value="Leucine zipper domain"/>
    <property type="match status" value="1"/>
</dbReference>
<dbReference type="GO" id="GO:0005737">
    <property type="term" value="C:cytoplasm"/>
    <property type="evidence" value="ECO:0007669"/>
    <property type="project" value="UniProtKB-SubCell"/>
</dbReference>
<evidence type="ECO:0000259" key="5">
    <source>
        <dbReference type="PROSITE" id="PS00036"/>
    </source>
</evidence>
<dbReference type="Gene3D" id="1.20.5.170">
    <property type="match status" value="1"/>
</dbReference>
<dbReference type="GO" id="GO:0000976">
    <property type="term" value="F:transcription cis-regulatory region binding"/>
    <property type="evidence" value="ECO:0007669"/>
    <property type="project" value="InterPro"/>
</dbReference>
<feature type="region of interest" description="Disordered" evidence="4">
    <location>
        <begin position="31"/>
        <end position="82"/>
    </location>
</feature>
<reference evidence="6" key="1">
    <citation type="journal article" date="2020" name="Microb. Genom.">
        <title>Genetic diversity of clinical and environmental Mucorales isolates obtained from an investigation of mucormycosis cases among solid organ transplant recipients.</title>
        <authorList>
            <person name="Nguyen M.H."/>
            <person name="Kaul D."/>
            <person name="Muto C."/>
            <person name="Cheng S.J."/>
            <person name="Richter R.A."/>
            <person name="Bruno V.M."/>
            <person name="Liu G."/>
            <person name="Beyhan S."/>
            <person name="Sundermann A.J."/>
            <person name="Mounaud S."/>
            <person name="Pasculle A.W."/>
            <person name="Nierman W.C."/>
            <person name="Driscoll E."/>
            <person name="Cumbie R."/>
            <person name="Clancy C.J."/>
            <person name="Dupont C.L."/>
        </authorList>
    </citation>
    <scope>NUCLEOTIDE SEQUENCE</scope>
    <source>
        <strain evidence="6">GL16</strain>
    </source>
</reference>
<evidence type="ECO:0000256" key="3">
    <source>
        <dbReference type="ARBA" id="ARBA00023242"/>
    </source>
</evidence>
<dbReference type="AlphaFoldDB" id="A0A9P6YBI6"/>
<accession>A0A9P6YBI6</accession>
<organism evidence="6 7">
    <name type="scientific">Rhizopus oryzae</name>
    <name type="common">Mucormycosis agent</name>
    <name type="synonym">Rhizopus arrhizus var. delemar</name>
    <dbReference type="NCBI Taxonomy" id="64495"/>
    <lineage>
        <taxon>Eukaryota</taxon>
        <taxon>Fungi</taxon>
        <taxon>Fungi incertae sedis</taxon>
        <taxon>Mucoromycota</taxon>
        <taxon>Mucoromycotina</taxon>
        <taxon>Mucoromycetes</taxon>
        <taxon>Mucorales</taxon>
        <taxon>Mucorineae</taxon>
        <taxon>Rhizopodaceae</taxon>
        <taxon>Rhizopus</taxon>
    </lineage>
</organism>
<dbReference type="Proteomes" id="UP000717996">
    <property type="component" value="Unassembled WGS sequence"/>
</dbReference>
<evidence type="ECO:0000256" key="1">
    <source>
        <dbReference type="ARBA" id="ARBA00004123"/>
    </source>
</evidence>
<dbReference type="CDD" id="cd14688">
    <property type="entry name" value="bZIP_YAP"/>
    <property type="match status" value="1"/>
</dbReference>
<dbReference type="PANTHER" id="PTHR40621">
    <property type="entry name" value="TRANSCRIPTION FACTOR KAPC-RELATED"/>
    <property type="match status" value="1"/>
</dbReference>
<evidence type="ECO:0000256" key="2">
    <source>
        <dbReference type="ARBA" id="ARBA00004496"/>
    </source>
</evidence>
<feature type="compositionally biased region" description="Basic and acidic residues" evidence="4">
    <location>
        <begin position="52"/>
        <end position="62"/>
    </location>
</feature>
<protein>
    <recommendedName>
        <fullName evidence="5">BZIP domain-containing protein</fullName>
    </recommendedName>
</protein>
<keyword evidence="3" id="KW-0539">Nucleus</keyword>
<dbReference type="GO" id="GO:0001228">
    <property type="term" value="F:DNA-binding transcription activator activity, RNA polymerase II-specific"/>
    <property type="evidence" value="ECO:0007669"/>
    <property type="project" value="TreeGrafter"/>
</dbReference>
<dbReference type="SMART" id="SM00338">
    <property type="entry name" value="BRLZ"/>
    <property type="match status" value="1"/>
</dbReference>
<evidence type="ECO:0000256" key="4">
    <source>
        <dbReference type="SAM" id="MobiDB-lite"/>
    </source>
</evidence>
<name>A0A9P6YBI6_RHIOR</name>